<evidence type="ECO:0000313" key="1">
    <source>
        <dbReference type="EMBL" id="PPD58397.1"/>
    </source>
</evidence>
<accession>A0A2P5P7X6</accession>
<dbReference type="InterPro" id="IPR001849">
    <property type="entry name" value="PH_domain"/>
</dbReference>
<organism evidence="1 2">
    <name type="scientific">Dehalogenimonas etheniformans</name>
    <dbReference type="NCBI Taxonomy" id="1536648"/>
    <lineage>
        <taxon>Bacteria</taxon>
        <taxon>Bacillati</taxon>
        <taxon>Chloroflexota</taxon>
        <taxon>Dehalococcoidia</taxon>
        <taxon>Dehalococcoidales</taxon>
        <taxon>Dehalococcoidaceae</taxon>
        <taxon>Dehalogenimonas</taxon>
    </lineage>
</organism>
<sequence>METDNSTFLECPSEELWESRRQWFETLSESTAGEAAYVVSEQACALIGEVQTAFCAGVWVAVVLLAMAVVDSQLRETELPDYKGNTKDLLSIVGANEALQGLRIRRNSFVHVDPKNPAITVDQQWNDRQKLENEAREAVKLMFEAFYLGSWV</sequence>
<keyword evidence="2" id="KW-1185">Reference proteome</keyword>
<dbReference type="AlphaFoldDB" id="A0A2P5P7X6"/>
<dbReference type="EMBL" id="JQAN02000008">
    <property type="protein sequence ID" value="PPD58397.1"/>
    <property type="molecule type" value="Genomic_DNA"/>
</dbReference>
<gene>
    <name evidence="1" type="ORF">JP09_004640</name>
</gene>
<dbReference type="RefSeq" id="WP_102331809.1">
    <property type="nucleotide sequence ID" value="NZ_CP058566.2"/>
</dbReference>
<name>A0A2P5P7X6_9CHLR</name>
<reference evidence="1 2" key="1">
    <citation type="journal article" date="2017" name="ISME J.">
        <title>Grape pomace compost harbors organohalide-respiring Dehalogenimonas species with novel reductive dehalogenase genes.</title>
        <authorList>
            <person name="Yang Y."/>
            <person name="Higgins S.A."/>
            <person name="Yan J."/>
            <person name="Simsir B."/>
            <person name="Chourey K."/>
            <person name="Iyer R."/>
            <person name="Hettich R.L."/>
            <person name="Baldwin B."/>
            <person name="Ogles D.M."/>
            <person name="Loffler F.E."/>
        </authorList>
    </citation>
    <scope>NUCLEOTIDE SEQUENCE [LARGE SCALE GENOMIC DNA]</scope>
    <source>
        <strain evidence="1 2">GP</strain>
    </source>
</reference>
<proteinExistence type="predicted"/>
<evidence type="ECO:0000313" key="2">
    <source>
        <dbReference type="Proteomes" id="UP000235653"/>
    </source>
</evidence>
<dbReference type="Proteomes" id="UP000235653">
    <property type="component" value="Unassembled WGS sequence"/>
</dbReference>
<dbReference type="PROSITE" id="PS50003">
    <property type="entry name" value="PH_DOMAIN"/>
    <property type="match status" value="1"/>
</dbReference>
<comment type="caution">
    <text evidence="1">The sequence shown here is derived from an EMBL/GenBank/DDBJ whole genome shotgun (WGS) entry which is preliminary data.</text>
</comment>
<protein>
    <submittedName>
        <fullName evidence="1">Uncharacterized protein</fullName>
    </submittedName>
</protein>